<accession>A0A2M8L325</accession>
<evidence type="ECO:0000313" key="2">
    <source>
        <dbReference type="Proteomes" id="UP000231474"/>
    </source>
</evidence>
<dbReference type="EMBL" id="PFEK01000061">
    <property type="protein sequence ID" value="PJE67323.1"/>
    <property type="molecule type" value="Genomic_DNA"/>
</dbReference>
<comment type="caution">
    <text evidence="1">The sequence shown here is derived from an EMBL/GenBank/DDBJ whole genome shotgun (WGS) entry which is preliminary data.</text>
</comment>
<gene>
    <name evidence="1" type="ORF">COU95_03070</name>
</gene>
<dbReference type="AlphaFoldDB" id="A0A2M8L325"/>
<organism evidence="1 2">
    <name type="scientific">Candidatus Shapirobacteria bacterium CG10_big_fil_rev_8_21_14_0_10_40_9</name>
    <dbReference type="NCBI Taxonomy" id="1974888"/>
    <lineage>
        <taxon>Bacteria</taxon>
        <taxon>Candidatus Shapironibacteriota</taxon>
    </lineage>
</organism>
<feature type="non-terminal residue" evidence="1">
    <location>
        <position position="1"/>
    </location>
</feature>
<reference evidence="2" key="1">
    <citation type="submission" date="2017-09" db="EMBL/GenBank/DDBJ databases">
        <title>Depth-based differentiation of microbial function through sediment-hosted aquifers and enrichment of novel symbionts in the deep terrestrial subsurface.</title>
        <authorList>
            <person name="Probst A.J."/>
            <person name="Ladd B."/>
            <person name="Jarett J.K."/>
            <person name="Geller-Mcgrath D.E."/>
            <person name="Sieber C.M.K."/>
            <person name="Emerson J.B."/>
            <person name="Anantharaman K."/>
            <person name="Thomas B.C."/>
            <person name="Malmstrom R."/>
            <person name="Stieglmeier M."/>
            <person name="Klingl A."/>
            <person name="Woyke T."/>
            <person name="Ryan C.M."/>
            <person name="Banfield J.F."/>
        </authorList>
    </citation>
    <scope>NUCLEOTIDE SEQUENCE [LARGE SCALE GENOMIC DNA]</scope>
</reference>
<proteinExistence type="predicted"/>
<sequence length="545" mass="61551">EGIFYPGKQGEEEIFPQIGDLSLARLTLENVSSEADQKNQEYKEWTAPLNFLLRPGTQMTIVGLLNEPRPGAEVTVDKEAPGGELNYTLVAFTDYLRASEESGVPRHYFAVIPTHFPGDPENKKALTLTNLLEANGCSYQDNQIYLEEKEEKIVLEMNQIEGEELIKAIDKACGLCFVDQIGGELIKNPVVPYPEEMPKYWIVDEVKDEEGNISLVLQGKEELGDDFKEIAQARYDEEKGEWRWEKIEAEPLLELSEAPKVEGLKAYLEDDKIVYRAETANLYGLKEGDYAGEIVSYTLNQKRENGVGLIPPVLEILLKGYQPESPYDVKEEKIPLPFDPRGLEFGVGEIKYAREVTGPDGKKFEMRIGFLGLDLPVGTTICCPVGVNPKGIEVVSWYDRDTQIFSSKEKEETLSQKCLSEGFCTIKEYVSRGELVRVVYERPKTLKIQPEDKKAFPFSIMFPWDSQIARDIFAEIDRDPDKEGERPKKQVSLGDPLFVLDSNKPAVQFVFPSNYPIVLGGRRAVTGLDSLFKIDNRYVFILPSS</sequence>
<evidence type="ECO:0000313" key="1">
    <source>
        <dbReference type="EMBL" id="PJE67323.1"/>
    </source>
</evidence>
<protein>
    <submittedName>
        <fullName evidence="1">Uncharacterized protein</fullName>
    </submittedName>
</protein>
<name>A0A2M8L325_9BACT</name>
<dbReference type="Proteomes" id="UP000231474">
    <property type="component" value="Unassembled WGS sequence"/>
</dbReference>